<evidence type="ECO:0000259" key="1">
    <source>
        <dbReference type="Pfam" id="PF16314"/>
    </source>
</evidence>
<dbReference type="EMBL" id="PCRF01000205">
    <property type="protein sequence ID" value="PIP16136.1"/>
    <property type="molecule type" value="Genomic_DNA"/>
</dbReference>
<feature type="domain" description="DUF4954" evidence="1">
    <location>
        <begin position="1"/>
        <end position="124"/>
    </location>
</feature>
<proteinExistence type="predicted"/>
<comment type="caution">
    <text evidence="2">The sequence shown here is derived from an EMBL/GenBank/DDBJ whole genome shotgun (WGS) entry which is preliminary data.</text>
</comment>
<feature type="non-terminal residue" evidence="2">
    <location>
        <position position="138"/>
    </location>
</feature>
<evidence type="ECO:0000313" key="2">
    <source>
        <dbReference type="EMBL" id="PIP16136.1"/>
    </source>
</evidence>
<dbReference type="Proteomes" id="UP000230392">
    <property type="component" value="Unassembled WGS sequence"/>
</dbReference>
<protein>
    <recommendedName>
        <fullName evidence="1">DUF4954 domain-containing protein</fullName>
    </recommendedName>
</protein>
<organism evidence="2 3">
    <name type="scientific">bacterium (Candidatus Ratteibacteria) CG23_combo_of_CG06-09_8_20_14_all_48_7</name>
    <dbReference type="NCBI Taxonomy" id="2014292"/>
    <lineage>
        <taxon>Bacteria</taxon>
        <taxon>Candidatus Ratteibacteria</taxon>
    </lineage>
</organism>
<dbReference type="Pfam" id="PF16314">
    <property type="entry name" value="DUF4954"/>
    <property type="match status" value="1"/>
</dbReference>
<reference evidence="2 3" key="1">
    <citation type="submission" date="2017-09" db="EMBL/GenBank/DDBJ databases">
        <title>Depth-based differentiation of microbial function through sediment-hosted aquifers and enrichment of novel symbionts in the deep terrestrial subsurface.</title>
        <authorList>
            <person name="Probst A.J."/>
            <person name="Ladd B."/>
            <person name="Jarett J.K."/>
            <person name="Geller-Mcgrath D.E."/>
            <person name="Sieber C.M."/>
            <person name="Emerson J.B."/>
            <person name="Anantharaman K."/>
            <person name="Thomas B.C."/>
            <person name="Malmstrom R."/>
            <person name="Stieglmeier M."/>
            <person name="Klingl A."/>
            <person name="Woyke T."/>
            <person name="Ryan C.M."/>
            <person name="Banfield J.F."/>
        </authorList>
    </citation>
    <scope>NUCLEOTIDE SEQUENCE [LARGE SCALE GENOMIC DNA]</scope>
    <source>
        <strain evidence="2">CG23_combo_of_CG06-09_8_20_14_all_48_7</strain>
    </source>
</reference>
<name>A0A2G9YA92_9BACT</name>
<sequence length="138" mass="14770">GNGHPLVLCIETGGRNVKGFAEIDLKIAAEVATRREECFLASYDRFIETYLGKINAEKGIIDESAVLLDTPTVENSYIGPAGRIDGACAVINSTILSNAEERTEVSHGGFVKNSILQWGSAVTTFGLCVNSVMAEHSH</sequence>
<dbReference type="AlphaFoldDB" id="A0A2G9YA92"/>
<gene>
    <name evidence="2" type="ORF">COX46_04145</name>
</gene>
<accession>A0A2G9YA92</accession>
<feature type="non-terminal residue" evidence="2">
    <location>
        <position position="1"/>
    </location>
</feature>
<evidence type="ECO:0000313" key="3">
    <source>
        <dbReference type="Proteomes" id="UP000230392"/>
    </source>
</evidence>
<dbReference type="InterPro" id="IPR032533">
    <property type="entry name" value="DUF4954"/>
</dbReference>